<sequence>MAEQTATLEPGESRVISFEATPEEVKTFQVAVDGLNGTFRAAEAPVEEVDFELARPTASDINLNLNIPPVYGAFNCGVVHYHVICLPWRDGE</sequence>
<dbReference type="EMBL" id="BARW01007307">
    <property type="protein sequence ID" value="GAI86562.1"/>
    <property type="molecule type" value="Genomic_DNA"/>
</dbReference>
<protein>
    <submittedName>
        <fullName evidence="1">Uncharacterized protein</fullName>
    </submittedName>
</protein>
<proteinExistence type="predicted"/>
<reference evidence="1" key="1">
    <citation type="journal article" date="2014" name="Front. Microbiol.">
        <title>High frequency of phylogenetically diverse reductive dehalogenase-homologous genes in deep subseafloor sedimentary metagenomes.</title>
        <authorList>
            <person name="Kawai M."/>
            <person name="Futagami T."/>
            <person name="Toyoda A."/>
            <person name="Takaki Y."/>
            <person name="Nishi S."/>
            <person name="Hori S."/>
            <person name="Arai W."/>
            <person name="Tsubouchi T."/>
            <person name="Morono Y."/>
            <person name="Uchiyama I."/>
            <person name="Ito T."/>
            <person name="Fujiyama A."/>
            <person name="Inagaki F."/>
            <person name="Takami H."/>
        </authorList>
    </citation>
    <scope>NUCLEOTIDE SEQUENCE</scope>
    <source>
        <strain evidence="1">Expedition CK06-06</strain>
    </source>
</reference>
<organism evidence="1">
    <name type="scientific">marine sediment metagenome</name>
    <dbReference type="NCBI Taxonomy" id="412755"/>
    <lineage>
        <taxon>unclassified sequences</taxon>
        <taxon>metagenomes</taxon>
        <taxon>ecological metagenomes</taxon>
    </lineage>
</organism>
<name>X1S0N0_9ZZZZ</name>
<comment type="caution">
    <text evidence="1">The sequence shown here is derived from an EMBL/GenBank/DDBJ whole genome shotgun (WGS) entry which is preliminary data.</text>
</comment>
<evidence type="ECO:0000313" key="1">
    <source>
        <dbReference type="EMBL" id="GAI86562.1"/>
    </source>
</evidence>
<accession>X1S0N0</accession>
<dbReference type="AlphaFoldDB" id="X1S0N0"/>
<gene>
    <name evidence="1" type="ORF">S12H4_15240</name>
</gene>